<sequence>MPPAPPITYRRWSGPIAGAVPLLQALSARVFEEYSPAYLPDRIGAAADPLLWLAERDGNALGFKLGYRRGPKLLLSWLGGVAPEARRMGVASALMVRQHQSAREAGYRFVETRTRAPNNAMLILNLRHGFHIVGAEIDPRGFLKVIQRKELTV</sequence>
<dbReference type="CDD" id="cd04301">
    <property type="entry name" value="NAT_SF"/>
    <property type="match status" value="1"/>
</dbReference>
<keyword evidence="3" id="KW-1185">Reference proteome</keyword>
<dbReference type="EMBL" id="JBHTJG010000005">
    <property type="protein sequence ID" value="MFD0946984.1"/>
    <property type="molecule type" value="Genomic_DNA"/>
</dbReference>
<proteinExistence type="predicted"/>
<dbReference type="PROSITE" id="PS51186">
    <property type="entry name" value="GNAT"/>
    <property type="match status" value="1"/>
</dbReference>
<dbReference type="InterPro" id="IPR016181">
    <property type="entry name" value="Acyl_CoA_acyltransferase"/>
</dbReference>
<evidence type="ECO:0000259" key="1">
    <source>
        <dbReference type="PROSITE" id="PS51186"/>
    </source>
</evidence>
<organism evidence="2 3">
    <name type="scientific">Sphingomonas canadensis</name>
    <dbReference type="NCBI Taxonomy" id="1219257"/>
    <lineage>
        <taxon>Bacteria</taxon>
        <taxon>Pseudomonadati</taxon>
        <taxon>Pseudomonadota</taxon>
        <taxon>Alphaproteobacteria</taxon>
        <taxon>Sphingomonadales</taxon>
        <taxon>Sphingomonadaceae</taxon>
        <taxon>Sphingomonas</taxon>
    </lineage>
</organism>
<comment type="caution">
    <text evidence="2">The sequence shown here is derived from an EMBL/GenBank/DDBJ whole genome shotgun (WGS) entry which is preliminary data.</text>
</comment>
<reference evidence="3" key="1">
    <citation type="journal article" date="2019" name="Int. J. Syst. Evol. Microbiol.">
        <title>The Global Catalogue of Microorganisms (GCM) 10K type strain sequencing project: providing services to taxonomists for standard genome sequencing and annotation.</title>
        <authorList>
            <consortium name="The Broad Institute Genomics Platform"/>
            <consortium name="The Broad Institute Genome Sequencing Center for Infectious Disease"/>
            <person name="Wu L."/>
            <person name="Ma J."/>
        </authorList>
    </citation>
    <scope>NUCLEOTIDE SEQUENCE [LARGE SCALE GENOMIC DNA]</scope>
    <source>
        <strain evidence="3">CCUG 62982</strain>
    </source>
</reference>
<evidence type="ECO:0000313" key="2">
    <source>
        <dbReference type="EMBL" id="MFD0946984.1"/>
    </source>
</evidence>
<dbReference type="Proteomes" id="UP001596977">
    <property type="component" value="Unassembled WGS sequence"/>
</dbReference>
<dbReference type="SUPFAM" id="SSF55729">
    <property type="entry name" value="Acyl-CoA N-acyltransferases (Nat)"/>
    <property type="match status" value="1"/>
</dbReference>
<gene>
    <name evidence="2" type="ORF">ACFQ1E_11595</name>
</gene>
<dbReference type="InterPro" id="IPR000182">
    <property type="entry name" value="GNAT_dom"/>
</dbReference>
<evidence type="ECO:0000313" key="3">
    <source>
        <dbReference type="Proteomes" id="UP001596977"/>
    </source>
</evidence>
<dbReference type="RefSeq" id="WP_264944705.1">
    <property type="nucleotide sequence ID" value="NZ_JAPDRA010000005.1"/>
</dbReference>
<feature type="domain" description="N-acetyltransferase" evidence="1">
    <location>
        <begin position="7"/>
        <end position="152"/>
    </location>
</feature>
<accession>A0ABW3H6R2</accession>
<dbReference type="EC" id="2.3.-.-" evidence="2"/>
<dbReference type="Gene3D" id="3.40.630.30">
    <property type="match status" value="1"/>
</dbReference>
<protein>
    <submittedName>
        <fullName evidence="2">GNAT family N-acetyltransferase</fullName>
        <ecNumber evidence="2">2.3.-.-</ecNumber>
    </submittedName>
</protein>
<keyword evidence="2" id="KW-0808">Transferase</keyword>
<dbReference type="Pfam" id="PF00583">
    <property type="entry name" value="Acetyltransf_1"/>
    <property type="match status" value="1"/>
</dbReference>
<name>A0ABW3H6R2_9SPHN</name>
<keyword evidence="2" id="KW-0012">Acyltransferase</keyword>
<dbReference type="GO" id="GO:0016746">
    <property type="term" value="F:acyltransferase activity"/>
    <property type="evidence" value="ECO:0007669"/>
    <property type="project" value="UniProtKB-KW"/>
</dbReference>